<evidence type="ECO:0000313" key="2">
    <source>
        <dbReference type="Proteomes" id="UP001206925"/>
    </source>
</evidence>
<sequence length="74" mass="8228">MSYSGLIRGSFVTCSTWSYEKLSSQVLLMRELIKKARKHISDSPILDKPGKPLLPNSAIPIIILIVSCIKTVLQ</sequence>
<protein>
    <submittedName>
        <fullName evidence="1">Uncharacterized protein</fullName>
    </submittedName>
</protein>
<reference evidence="1" key="1">
    <citation type="submission" date="2022-06" db="EMBL/GenBank/DDBJ databases">
        <title>Uncovering the hologenomic basis of an extraordinary plant invasion.</title>
        <authorList>
            <person name="Bieker V.C."/>
            <person name="Martin M.D."/>
            <person name="Gilbert T."/>
            <person name="Hodgins K."/>
            <person name="Battlay P."/>
            <person name="Petersen B."/>
            <person name="Wilson J."/>
        </authorList>
    </citation>
    <scope>NUCLEOTIDE SEQUENCE</scope>
    <source>
        <strain evidence="1">AA19_3_7</strain>
        <tissue evidence="1">Leaf</tissue>
    </source>
</reference>
<dbReference type="AlphaFoldDB" id="A0AAD5CD34"/>
<proteinExistence type="predicted"/>
<dbReference type="EMBL" id="JAMZMK010008656">
    <property type="protein sequence ID" value="KAI7739229.1"/>
    <property type="molecule type" value="Genomic_DNA"/>
</dbReference>
<gene>
    <name evidence="1" type="ORF">M8C21_021871</name>
</gene>
<dbReference type="Proteomes" id="UP001206925">
    <property type="component" value="Unassembled WGS sequence"/>
</dbReference>
<keyword evidence="2" id="KW-1185">Reference proteome</keyword>
<accession>A0AAD5CD34</accession>
<name>A0AAD5CD34_AMBAR</name>
<evidence type="ECO:0000313" key="1">
    <source>
        <dbReference type="EMBL" id="KAI7739229.1"/>
    </source>
</evidence>
<organism evidence="1 2">
    <name type="scientific">Ambrosia artemisiifolia</name>
    <name type="common">Common ragweed</name>
    <dbReference type="NCBI Taxonomy" id="4212"/>
    <lineage>
        <taxon>Eukaryota</taxon>
        <taxon>Viridiplantae</taxon>
        <taxon>Streptophyta</taxon>
        <taxon>Embryophyta</taxon>
        <taxon>Tracheophyta</taxon>
        <taxon>Spermatophyta</taxon>
        <taxon>Magnoliopsida</taxon>
        <taxon>eudicotyledons</taxon>
        <taxon>Gunneridae</taxon>
        <taxon>Pentapetalae</taxon>
        <taxon>asterids</taxon>
        <taxon>campanulids</taxon>
        <taxon>Asterales</taxon>
        <taxon>Asteraceae</taxon>
        <taxon>Asteroideae</taxon>
        <taxon>Heliantheae alliance</taxon>
        <taxon>Heliantheae</taxon>
        <taxon>Ambrosia</taxon>
    </lineage>
</organism>
<comment type="caution">
    <text evidence="1">The sequence shown here is derived from an EMBL/GenBank/DDBJ whole genome shotgun (WGS) entry which is preliminary data.</text>
</comment>